<evidence type="ECO:0008006" key="6">
    <source>
        <dbReference type="Google" id="ProtNLM"/>
    </source>
</evidence>
<keyword evidence="5" id="KW-1185">Reference proteome</keyword>
<evidence type="ECO:0000256" key="2">
    <source>
        <dbReference type="ARBA" id="ARBA00023210"/>
    </source>
</evidence>
<proteinExistence type="predicted"/>
<keyword evidence="2" id="KW-0717">Septation</keyword>
<name>A0A1H6BK75_9GAMM</name>
<dbReference type="RefSeq" id="WP_104003787.1">
    <property type="nucleotide sequence ID" value="NZ_FNVQ01000002.1"/>
</dbReference>
<evidence type="ECO:0000256" key="3">
    <source>
        <dbReference type="SAM" id="Coils"/>
    </source>
</evidence>
<dbReference type="Pfam" id="PF06005">
    <property type="entry name" value="ZapB"/>
    <property type="match status" value="1"/>
</dbReference>
<sequence length="64" mass="7437">MSNEIFSELENKLDSLIEEVETLRLEISELREVRDGLKAEQNEAEDRLKKLLGMFDRLEESAAI</sequence>
<dbReference type="GO" id="GO:0000917">
    <property type="term" value="P:division septum assembly"/>
    <property type="evidence" value="ECO:0007669"/>
    <property type="project" value="UniProtKB-KW"/>
</dbReference>
<feature type="coiled-coil region" evidence="3">
    <location>
        <begin position="6"/>
        <end position="61"/>
    </location>
</feature>
<gene>
    <name evidence="4" type="ORF">SAMN05444390_102693</name>
</gene>
<dbReference type="InterPro" id="IPR009252">
    <property type="entry name" value="Cell_div_ZapB"/>
</dbReference>
<dbReference type="GO" id="GO:0005737">
    <property type="term" value="C:cytoplasm"/>
    <property type="evidence" value="ECO:0007669"/>
    <property type="project" value="InterPro"/>
</dbReference>
<protein>
    <recommendedName>
        <fullName evidence="6">Cell division protein ZapB</fullName>
    </recommendedName>
</protein>
<evidence type="ECO:0000313" key="5">
    <source>
        <dbReference type="Proteomes" id="UP000236745"/>
    </source>
</evidence>
<reference evidence="4 5" key="1">
    <citation type="submission" date="2016-10" db="EMBL/GenBank/DDBJ databases">
        <authorList>
            <person name="de Groot N.N."/>
        </authorList>
    </citation>
    <scope>NUCLEOTIDE SEQUENCE [LARGE SCALE GENOMIC DNA]</scope>
    <source>
        <strain evidence="4 5">DSM 22012</strain>
    </source>
</reference>
<dbReference type="Gene3D" id="1.20.5.340">
    <property type="match status" value="1"/>
</dbReference>
<evidence type="ECO:0000256" key="1">
    <source>
        <dbReference type="ARBA" id="ARBA00023054"/>
    </source>
</evidence>
<dbReference type="AlphaFoldDB" id="A0A1H6BK75"/>
<dbReference type="EMBL" id="FNVQ01000002">
    <property type="protein sequence ID" value="SEG60855.1"/>
    <property type="molecule type" value="Genomic_DNA"/>
</dbReference>
<keyword evidence="1 3" id="KW-0175">Coiled coil</keyword>
<accession>A0A1H6BK75</accession>
<evidence type="ECO:0000313" key="4">
    <source>
        <dbReference type="EMBL" id="SEG60855.1"/>
    </source>
</evidence>
<keyword evidence="2" id="KW-0131">Cell cycle</keyword>
<dbReference type="OrthoDB" id="6554593at2"/>
<dbReference type="GO" id="GO:0043093">
    <property type="term" value="P:FtsZ-dependent cytokinesis"/>
    <property type="evidence" value="ECO:0007669"/>
    <property type="project" value="InterPro"/>
</dbReference>
<keyword evidence="2" id="KW-0132">Cell division</keyword>
<dbReference type="Proteomes" id="UP000236745">
    <property type="component" value="Unassembled WGS sequence"/>
</dbReference>
<organism evidence="4 5">
    <name type="scientific">Marinobacterium lutimaris</name>
    <dbReference type="NCBI Taxonomy" id="568106"/>
    <lineage>
        <taxon>Bacteria</taxon>
        <taxon>Pseudomonadati</taxon>
        <taxon>Pseudomonadota</taxon>
        <taxon>Gammaproteobacteria</taxon>
        <taxon>Oceanospirillales</taxon>
        <taxon>Oceanospirillaceae</taxon>
        <taxon>Marinobacterium</taxon>
    </lineage>
</organism>